<organism evidence="2 3">
    <name type="scientific">Vicia faba</name>
    <name type="common">Broad bean</name>
    <name type="synonym">Faba vulgaris</name>
    <dbReference type="NCBI Taxonomy" id="3906"/>
    <lineage>
        <taxon>Eukaryota</taxon>
        <taxon>Viridiplantae</taxon>
        <taxon>Streptophyta</taxon>
        <taxon>Embryophyta</taxon>
        <taxon>Tracheophyta</taxon>
        <taxon>Spermatophyta</taxon>
        <taxon>Magnoliopsida</taxon>
        <taxon>eudicotyledons</taxon>
        <taxon>Gunneridae</taxon>
        <taxon>Pentapetalae</taxon>
        <taxon>rosids</taxon>
        <taxon>fabids</taxon>
        <taxon>Fabales</taxon>
        <taxon>Fabaceae</taxon>
        <taxon>Papilionoideae</taxon>
        <taxon>50 kb inversion clade</taxon>
        <taxon>NPAAA clade</taxon>
        <taxon>Hologalegina</taxon>
        <taxon>IRL clade</taxon>
        <taxon>Fabeae</taxon>
        <taxon>Vicia</taxon>
    </lineage>
</organism>
<name>A0AAV0ZY19_VICFA</name>
<dbReference type="Proteomes" id="UP001157006">
    <property type="component" value="Chromosome 3"/>
</dbReference>
<dbReference type="AlphaFoldDB" id="A0AAV0ZY19"/>
<keyword evidence="3" id="KW-1185">Reference proteome</keyword>
<sequence>MHMGSRQCGPARKRKLKGNGNVRLGLEELSSSSSQTESSSSSQYSAPPWNLTATTLATDFFLQSIHPFHRIKQRRLRLCSSFSAPLCLYRSRSDKPTQRRRLFFFYSISLQTIL</sequence>
<dbReference type="EMBL" id="OX451738">
    <property type="protein sequence ID" value="CAI8601752.1"/>
    <property type="molecule type" value="Genomic_DNA"/>
</dbReference>
<evidence type="ECO:0000313" key="3">
    <source>
        <dbReference type="Proteomes" id="UP001157006"/>
    </source>
</evidence>
<proteinExistence type="predicted"/>
<gene>
    <name evidence="2" type="ORF">VFH_III009800</name>
</gene>
<feature type="region of interest" description="Disordered" evidence="1">
    <location>
        <begin position="1"/>
        <end position="47"/>
    </location>
</feature>
<evidence type="ECO:0000256" key="1">
    <source>
        <dbReference type="SAM" id="MobiDB-lite"/>
    </source>
</evidence>
<feature type="compositionally biased region" description="Low complexity" evidence="1">
    <location>
        <begin position="30"/>
        <end position="47"/>
    </location>
</feature>
<protein>
    <submittedName>
        <fullName evidence="2">Uncharacterized protein</fullName>
    </submittedName>
</protein>
<reference evidence="2 3" key="1">
    <citation type="submission" date="2023-01" db="EMBL/GenBank/DDBJ databases">
        <authorList>
            <person name="Kreplak J."/>
        </authorList>
    </citation>
    <scope>NUCLEOTIDE SEQUENCE [LARGE SCALE GENOMIC DNA]</scope>
</reference>
<accession>A0AAV0ZY19</accession>
<evidence type="ECO:0000313" key="2">
    <source>
        <dbReference type="EMBL" id="CAI8601752.1"/>
    </source>
</evidence>